<dbReference type="InParanoid" id="G0NGK8"/>
<dbReference type="PANTHER" id="PTHR23274">
    <property type="entry name" value="DNA HELICASE-RELATED"/>
    <property type="match status" value="1"/>
</dbReference>
<dbReference type="GO" id="GO:0005657">
    <property type="term" value="C:replication fork"/>
    <property type="evidence" value="ECO:0007669"/>
    <property type="project" value="TreeGrafter"/>
</dbReference>
<organism evidence="2">
    <name type="scientific">Caenorhabditis brenneri</name>
    <name type="common">Nematode worm</name>
    <dbReference type="NCBI Taxonomy" id="135651"/>
    <lineage>
        <taxon>Eukaryota</taxon>
        <taxon>Metazoa</taxon>
        <taxon>Ecdysozoa</taxon>
        <taxon>Nematoda</taxon>
        <taxon>Chromadorea</taxon>
        <taxon>Rhabditida</taxon>
        <taxon>Rhabditina</taxon>
        <taxon>Rhabditomorpha</taxon>
        <taxon>Rhabditoidea</taxon>
        <taxon>Rhabditidae</taxon>
        <taxon>Peloderinae</taxon>
        <taxon>Caenorhabditis</taxon>
    </lineage>
</organism>
<protein>
    <recommendedName>
        <fullName evidence="3">DNA helicase</fullName>
    </recommendedName>
</protein>
<evidence type="ECO:0008006" key="3">
    <source>
        <dbReference type="Google" id="ProtNLM"/>
    </source>
</evidence>
<dbReference type="OMA" id="DKARECH"/>
<evidence type="ECO:0000313" key="1">
    <source>
        <dbReference type="EMBL" id="EGT60102.1"/>
    </source>
</evidence>
<dbReference type="EMBL" id="GL379881">
    <property type="protein sequence ID" value="EGT60102.1"/>
    <property type="molecule type" value="Genomic_DNA"/>
</dbReference>
<keyword evidence="2" id="KW-1185">Reference proteome</keyword>
<dbReference type="HOGENOM" id="CLU_1157295_0_0_1"/>
<accession>G0NGK8</accession>
<reference evidence="2" key="1">
    <citation type="submission" date="2011-07" db="EMBL/GenBank/DDBJ databases">
        <authorList>
            <consortium name="Caenorhabditis brenneri Sequencing and Analysis Consortium"/>
            <person name="Wilson R.K."/>
        </authorList>
    </citation>
    <scope>NUCLEOTIDE SEQUENCE [LARGE SCALE GENOMIC DNA]</scope>
    <source>
        <strain evidence="2">PB2801</strain>
    </source>
</reference>
<proteinExistence type="predicted"/>
<dbReference type="Proteomes" id="UP000008068">
    <property type="component" value="Unassembled WGS sequence"/>
</dbReference>
<dbReference type="STRING" id="135651.G0NGK8"/>
<dbReference type="OrthoDB" id="5876148at2759"/>
<dbReference type="AlphaFoldDB" id="G0NGK8"/>
<dbReference type="Gene3D" id="3.40.50.300">
    <property type="entry name" value="P-loop containing nucleotide triphosphate hydrolases"/>
    <property type="match status" value="1"/>
</dbReference>
<dbReference type="PANTHER" id="PTHR23274:SF51">
    <property type="entry name" value="OS03G0423850 PROTEIN"/>
    <property type="match status" value="1"/>
</dbReference>
<dbReference type="SUPFAM" id="SSF52540">
    <property type="entry name" value="P-loop containing nucleoside triphosphate hydrolases"/>
    <property type="match status" value="1"/>
</dbReference>
<name>G0NGK8_CAEBE</name>
<dbReference type="InterPro" id="IPR027417">
    <property type="entry name" value="P-loop_NTPase"/>
</dbReference>
<sequence>MKADIDDLFLLENAGMIGNQLEEPFLILEANSPLVVRDFLEDWTEEKVVKEVIELRESNPGKLFTILSPRWKVVNEVNKHFLSEAERREKFPSLYTKDAGNDKARECHGYAEYLELAPECQVMLTINHDVARGLVNGSVGKVEEISSDKIIVQFPQSRMDVLRVLYEKEKKMWRQFPLRMAEAMAIHAAQGKIYDGVIVMASFLETGGLVYTALSRARSLKLCRITSLKLNRVPVRSTRI</sequence>
<gene>
    <name evidence="1" type="ORF">CAEBREN_16383</name>
</gene>
<dbReference type="GO" id="GO:0006260">
    <property type="term" value="P:DNA replication"/>
    <property type="evidence" value="ECO:0007669"/>
    <property type="project" value="TreeGrafter"/>
</dbReference>
<evidence type="ECO:0000313" key="2">
    <source>
        <dbReference type="Proteomes" id="UP000008068"/>
    </source>
</evidence>
<dbReference type="CDD" id="cd18809">
    <property type="entry name" value="SF1_C_RecD"/>
    <property type="match status" value="1"/>
</dbReference>